<evidence type="ECO:0008006" key="2">
    <source>
        <dbReference type="Google" id="ProtNLM"/>
    </source>
</evidence>
<reference evidence="1" key="1">
    <citation type="journal article" date="2020" name="mSystems">
        <title>Genome- and Community-Level Interaction Insights into Carbon Utilization and Element Cycling Functions of Hydrothermarchaeota in Hydrothermal Sediment.</title>
        <authorList>
            <person name="Zhou Z."/>
            <person name="Liu Y."/>
            <person name="Xu W."/>
            <person name="Pan J."/>
            <person name="Luo Z.H."/>
            <person name="Li M."/>
        </authorList>
    </citation>
    <scope>NUCLEOTIDE SEQUENCE [LARGE SCALE GENOMIC DNA]</scope>
    <source>
        <strain evidence="1">HyVt-233</strain>
    </source>
</reference>
<proteinExistence type="predicted"/>
<feature type="non-terminal residue" evidence="1">
    <location>
        <position position="629"/>
    </location>
</feature>
<evidence type="ECO:0000313" key="1">
    <source>
        <dbReference type="EMBL" id="HDD45184.1"/>
    </source>
</evidence>
<accession>A0A7C0U3U2</accession>
<sequence>MFPTVDQIEELIGDEVVAIFIDEIENWYGSFDPEKEAHLIERNETFLEHLFEVANDPKRNLFIFITFLEEKEGLKKIFNRTKPIRIDVSPIEDREKVILHRLFKNAESVSKEKIENIVAKYIEHYIDPIKIEDPLRYKRRMIRTYPFHPQLLDTLIQIYEASAGRQNIRGMLNVLADAVKDTYDKKDLILLTDIDENAFRGIDLHLVEKYDSDFQRVKDIRYAKEILKSILIFTLNEKTQGATESDILLSIFSPTQGHTINSILMDLENIYGKSYYLHKENGTYLFKHEVNIYALLEREKNKVTEENIKKKIAEIVKKEVFDNRVFIYGFDEIPDDNKVKIIVCLESWGTNDHLKNKLNEFYKGKIWQNTYLFIFPEVNSVISFEISEKAKRLIVAEILKGQVQDKEGNLAKLIQEERKIIAEKIKKFYGYLIKWVERGGELTYRPINVSADINSIREKADSDVSLCADFIAEELKDKPDGLKIQDIINNFKKFRRYPFILNEDTIYRAIRNLHKDKRIVIQGERARWYTDETPRELEPDFVILDSKYAPSFESEEEEEITLVPGEVEEGKEDTLIISDEETSFTIQRKERKVITLDGNSPRVILSKIEAVTSEKDEFEEITITYKFNT</sequence>
<comment type="caution">
    <text evidence="1">The sequence shown here is derived from an EMBL/GenBank/DDBJ whole genome shotgun (WGS) entry which is preliminary data.</text>
</comment>
<name>A0A7C0U3U2_DESA2</name>
<dbReference type="Proteomes" id="UP000886289">
    <property type="component" value="Unassembled WGS sequence"/>
</dbReference>
<organism evidence="1">
    <name type="scientific">Desulfofervidus auxilii</name>
    <dbReference type="NCBI Taxonomy" id="1621989"/>
    <lineage>
        <taxon>Bacteria</taxon>
        <taxon>Pseudomonadati</taxon>
        <taxon>Thermodesulfobacteriota</taxon>
        <taxon>Candidatus Desulfofervidia</taxon>
        <taxon>Candidatus Desulfofervidales</taxon>
        <taxon>Candidatus Desulfofervidaceae</taxon>
        <taxon>Candidatus Desulfofervidus</taxon>
    </lineage>
</organism>
<gene>
    <name evidence="1" type="ORF">ENG63_10055</name>
</gene>
<protein>
    <recommendedName>
        <fullName evidence="2">DUF499 domain-containing protein</fullName>
    </recommendedName>
</protein>
<dbReference type="AlphaFoldDB" id="A0A7C0U3U2"/>
<dbReference type="EMBL" id="DRBS01000373">
    <property type="protein sequence ID" value="HDD45184.1"/>
    <property type="molecule type" value="Genomic_DNA"/>
</dbReference>